<dbReference type="PANTHER" id="PTHR47396:SF1">
    <property type="entry name" value="ATP-DEPENDENT HELICASE IRC3-RELATED"/>
    <property type="match status" value="1"/>
</dbReference>
<evidence type="ECO:0000259" key="1">
    <source>
        <dbReference type="Pfam" id="PF00271"/>
    </source>
</evidence>
<dbReference type="SUPFAM" id="SSF52540">
    <property type="entry name" value="P-loop containing nucleoside triphosphate hydrolases"/>
    <property type="match status" value="2"/>
</dbReference>
<dbReference type="RefSeq" id="WP_101343882.1">
    <property type="nucleotide sequence ID" value="NZ_PJAI02000002.1"/>
</dbReference>
<dbReference type="InterPro" id="IPR001650">
    <property type="entry name" value="Helicase_C-like"/>
</dbReference>
<proteinExistence type="predicted"/>
<keyword evidence="3" id="KW-0347">Helicase</keyword>
<keyword evidence="3" id="KW-0547">Nucleotide-binding</keyword>
<accession>A0ABY3N0Q4</accession>
<comment type="caution">
    <text evidence="3">The sequence shown here is derived from an EMBL/GenBank/DDBJ whole genome shotgun (WGS) entry which is preliminary data.</text>
</comment>
<dbReference type="GO" id="GO:0004386">
    <property type="term" value="F:helicase activity"/>
    <property type="evidence" value="ECO:0007669"/>
    <property type="project" value="UniProtKB-KW"/>
</dbReference>
<reference evidence="3 4" key="1">
    <citation type="submission" date="2019-08" db="EMBL/GenBank/DDBJ databases">
        <title>Microbe sample from Colwellia echini.</title>
        <authorList>
            <person name="Christiansen L."/>
            <person name="Pathiraja D."/>
            <person name="Schultz-Johansen M."/>
            <person name="Choi I.-G."/>
            <person name="Stougaard P."/>
        </authorList>
    </citation>
    <scope>NUCLEOTIDE SEQUENCE [LARGE SCALE GENOMIC DNA]</scope>
    <source>
        <strain evidence="3 4">A3</strain>
    </source>
</reference>
<evidence type="ECO:0000313" key="4">
    <source>
        <dbReference type="Proteomes" id="UP000815846"/>
    </source>
</evidence>
<gene>
    <name evidence="3" type="ORF">CWS31_003300</name>
</gene>
<dbReference type="InterPro" id="IPR006935">
    <property type="entry name" value="Helicase/UvrB_N"/>
</dbReference>
<dbReference type="EMBL" id="PJAI02000002">
    <property type="protein sequence ID" value="TYK66822.1"/>
    <property type="molecule type" value="Genomic_DNA"/>
</dbReference>
<dbReference type="Proteomes" id="UP000815846">
    <property type="component" value="Unassembled WGS sequence"/>
</dbReference>
<name>A0ABY3N0Q4_9GAMM</name>
<sequence length="492" mass="55545">MKLRNWQSECINSAISKYNFKKHFLTLATPGAGKTLMASVLAKKLHEQGLIDLVMCFSPSSVVSSDFSDSLVDQFGTHFDGTLGALGDSFTYQKLSSIGEKTWRLFEQYRVFVIFDEIHHCAGSSEYDANSWGSPIINRIQDKAAYTIALTGTPWRSDSLPIALSEYCKKSGQVICDYIYGLKQAILDDVCRVPQIVAIDNDKITVTKNDEKHNFISFLDVLSQNIISYSQIVKHQLVIEQVLYRAINKLNEIRGINTKAGGLVVASSIEHARTIKQIMKSLFNTEAIIVTSNEKKPNTIIKQFRKSHDKWLISVGMVSEGTNIPRLQVCCNLTNVKTEMYFRQILGRILRKTNERNQEAYMFIPAEPNLLEFTSRVAQDIPDGLSAVTIINMDEELQTEIVDVDGDEELTSNMDIVDDCGSIELKLLEQLKTDNDEQGFPAIGQGDLDENIRLIDIEGRFKHKQLKIEDIDMFQISTCTMNRLNSMNLINI</sequence>
<keyword evidence="3" id="KW-0378">Hydrolase</keyword>
<evidence type="ECO:0000259" key="2">
    <source>
        <dbReference type="Pfam" id="PF04851"/>
    </source>
</evidence>
<feature type="domain" description="Helicase C-terminal" evidence="1">
    <location>
        <begin position="259"/>
        <end position="352"/>
    </location>
</feature>
<evidence type="ECO:0000313" key="3">
    <source>
        <dbReference type="EMBL" id="TYK66822.1"/>
    </source>
</evidence>
<dbReference type="InterPro" id="IPR050742">
    <property type="entry name" value="Helicase_Restrict-Modif_Enz"/>
</dbReference>
<dbReference type="Pfam" id="PF04851">
    <property type="entry name" value="ResIII"/>
    <property type="match status" value="1"/>
</dbReference>
<dbReference type="PANTHER" id="PTHR47396">
    <property type="entry name" value="TYPE I RESTRICTION ENZYME ECOKI R PROTEIN"/>
    <property type="match status" value="1"/>
</dbReference>
<dbReference type="Pfam" id="PF00271">
    <property type="entry name" value="Helicase_C"/>
    <property type="match status" value="1"/>
</dbReference>
<dbReference type="Gene3D" id="3.40.50.300">
    <property type="entry name" value="P-loop containing nucleotide triphosphate hydrolases"/>
    <property type="match status" value="2"/>
</dbReference>
<organism evidence="3 4">
    <name type="scientific">Colwellia echini</name>
    <dbReference type="NCBI Taxonomy" id="1982103"/>
    <lineage>
        <taxon>Bacteria</taxon>
        <taxon>Pseudomonadati</taxon>
        <taxon>Pseudomonadota</taxon>
        <taxon>Gammaproteobacteria</taxon>
        <taxon>Alteromonadales</taxon>
        <taxon>Colwelliaceae</taxon>
        <taxon>Colwellia</taxon>
    </lineage>
</organism>
<protein>
    <submittedName>
        <fullName evidence="3">DEAD/DEAH box helicase</fullName>
    </submittedName>
</protein>
<dbReference type="InterPro" id="IPR027417">
    <property type="entry name" value="P-loop_NTPase"/>
</dbReference>
<keyword evidence="3" id="KW-0067">ATP-binding</keyword>
<keyword evidence="4" id="KW-1185">Reference proteome</keyword>
<feature type="domain" description="Helicase/UvrB N-terminal" evidence="2">
    <location>
        <begin position="1"/>
        <end position="154"/>
    </location>
</feature>